<dbReference type="PROSITE" id="PS50283">
    <property type="entry name" value="NA_SOLUT_SYMP_3"/>
    <property type="match status" value="1"/>
</dbReference>
<evidence type="ECO:0000256" key="12">
    <source>
        <dbReference type="ARBA" id="ARBA00033708"/>
    </source>
</evidence>
<evidence type="ECO:0000313" key="16">
    <source>
        <dbReference type="Proteomes" id="UP000824156"/>
    </source>
</evidence>
<dbReference type="Gene3D" id="1.20.1730.10">
    <property type="entry name" value="Sodium/glucose cotransporter"/>
    <property type="match status" value="1"/>
</dbReference>
<dbReference type="PANTHER" id="PTHR48086:SF3">
    <property type="entry name" value="SODIUM_PROLINE SYMPORTER"/>
    <property type="match status" value="1"/>
</dbReference>
<protein>
    <submittedName>
        <fullName evidence="15">Na+:solute symporter</fullName>
    </submittedName>
</protein>
<gene>
    <name evidence="15" type="ORF">H9853_03390</name>
</gene>
<evidence type="ECO:0000256" key="7">
    <source>
        <dbReference type="ARBA" id="ARBA00022989"/>
    </source>
</evidence>
<evidence type="ECO:0000256" key="9">
    <source>
        <dbReference type="ARBA" id="ARBA00023065"/>
    </source>
</evidence>
<organism evidence="15 16">
    <name type="scientific">Candidatus Sphingobacterium stercoripullorum</name>
    <dbReference type="NCBI Taxonomy" id="2838759"/>
    <lineage>
        <taxon>Bacteria</taxon>
        <taxon>Pseudomonadati</taxon>
        <taxon>Bacteroidota</taxon>
        <taxon>Sphingobacteriia</taxon>
        <taxon>Sphingobacteriales</taxon>
        <taxon>Sphingobacteriaceae</taxon>
        <taxon>Sphingobacterium</taxon>
    </lineage>
</organism>
<dbReference type="PANTHER" id="PTHR48086">
    <property type="entry name" value="SODIUM/PROLINE SYMPORTER-RELATED"/>
    <property type="match status" value="1"/>
</dbReference>
<evidence type="ECO:0000256" key="1">
    <source>
        <dbReference type="ARBA" id="ARBA00004651"/>
    </source>
</evidence>
<comment type="subcellular location">
    <subcellularLocation>
        <location evidence="1">Cell membrane</location>
        <topology evidence="1">Multi-pass membrane protein</topology>
    </subcellularLocation>
</comment>
<comment type="catalytic activity">
    <reaction evidence="12">
        <text>L-proline(in) + Na(+)(in) = L-proline(out) + Na(+)(out)</text>
        <dbReference type="Rhea" id="RHEA:28967"/>
        <dbReference type="ChEBI" id="CHEBI:29101"/>
        <dbReference type="ChEBI" id="CHEBI:60039"/>
    </reaction>
</comment>
<dbReference type="Proteomes" id="UP000824156">
    <property type="component" value="Unassembled WGS sequence"/>
</dbReference>
<feature type="transmembrane region" description="Helical" evidence="14">
    <location>
        <begin position="184"/>
        <end position="206"/>
    </location>
</feature>
<evidence type="ECO:0000256" key="5">
    <source>
        <dbReference type="ARBA" id="ARBA00022692"/>
    </source>
</evidence>
<dbReference type="EMBL" id="DXEZ01000099">
    <property type="protein sequence ID" value="HIX54044.1"/>
    <property type="molecule type" value="Genomic_DNA"/>
</dbReference>
<dbReference type="GO" id="GO:0005886">
    <property type="term" value="C:plasma membrane"/>
    <property type="evidence" value="ECO:0007669"/>
    <property type="project" value="UniProtKB-SubCell"/>
</dbReference>
<dbReference type="Pfam" id="PF00474">
    <property type="entry name" value="SSF"/>
    <property type="match status" value="1"/>
</dbReference>
<evidence type="ECO:0000256" key="4">
    <source>
        <dbReference type="ARBA" id="ARBA00022475"/>
    </source>
</evidence>
<dbReference type="InterPro" id="IPR001734">
    <property type="entry name" value="Na/solute_symporter"/>
</dbReference>
<keyword evidence="8" id="KW-0915">Sodium</keyword>
<feature type="transmembrane region" description="Helical" evidence="14">
    <location>
        <begin position="543"/>
        <end position="563"/>
    </location>
</feature>
<evidence type="ECO:0000256" key="14">
    <source>
        <dbReference type="SAM" id="Phobius"/>
    </source>
</evidence>
<feature type="transmembrane region" description="Helical" evidence="14">
    <location>
        <begin position="341"/>
        <end position="362"/>
    </location>
</feature>
<feature type="transmembrane region" description="Helical" evidence="14">
    <location>
        <begin position="158"/>
        <end position="177"/>
    </location>
</feature>
<evidence type="ECO:0000256" key="13">
    <source>
        <dbReference type="RuleBase" id="RU362091"/>
    </source>
</evidence>
<keyword evidence="4" id="KW-1003">Cell membrane</keyword>
<keyword evidence="7 14" id="KW-1133">Transmembrane helix</keyword>
<feature type="transmembrane region" description="Helical" evidence="14">
    <location>
        <begin position="398"/>
        <end position="417"/>
    </location>
</feature>
<dbReference type="InterPro" id="IPR050277">
    <property type="entry name" value="Sodium:Solute_Symporter"/>
</dbReference>
<name>A0A9D1W7F1_9SPHI</name>
<comment type="similarity">
    <text evidence="2 13">Belongs to the sodium:solute symporter (SSF) (TC 2.A.21) family.</text>
</comment>
<feature type="transmembrane region" description="Helical" evidence="14">
    <location>
        <begin position="31"/>
        <end position="58"/>
    </location>
</feature>
<feature type="transmembrane region" description="Helical" evidence="14">
    <location>
        <begin position="477"/>
        <end position="497"/>
    </location>
</feature>
<keyword evidence="10 14" id="KW-0472">Membrane</keyword>
<evidence type="ECO:0000256" key="8">
    <source>
        <dbReference type="ARBA" id="ARBA00023053"/>
    </source>
</evidence>
<keyword evidence="5 14" id="KW-0812">Transmembrane</keyword>
<evidence type="ECO:0000313" key="15">
    <source>
        <dbReference type="EMBL" id="HIX54044.1"/>
    </source>
</evidence>
<keyword evidence="11" id="KW-0739">Sodium transport</keyword>
<sequence>MIEPCDIGVFLKNRASKDLDSYFLGGKKLPFYLLGISDASGMFDISGTMWMVYLAFVYGLKSLWIPWLWPVFNQIFLMVYLSVWLRRSNVLTGAEWIRTRFGYGQGGNSAYTIIVLYAIVSVLGFLSYGFIGIGKFMEIFIPWEMIAPYFPIELSPEAVPKVFGIFFTTIATFYVMLGGMHSIVWADVVQFGMMTVAGIIIAIIAIQKVNPEVLANYTPEGWDTPFFGWNLDLDWMGLMPALMDKIAEDQYGLFTIFVMMMLFKGVFMSMAGPAANYDMQKILACRTPKEAALMSGSVSVILLIPRYLMIMGFTVLGVVYFSDDFRALGMDIDFETILPRAINTFSVVGLTGIILAGLLSAFMGTFASTVNAGQAYIVNDVLLKYIYPKSSRKFQIRLSYLVSILVVAISTIIGLYVQNINSVLQWIVSALYGGYIAANVLKWHWWRFNGSGFFWGMLSGMLVAVVAPFVFPDTLPLYYFPVLLVISLIGCVVGTLASEPTDRNVLINFYVRVRPWGFWEPIAQEAFKRYPDLRRNKNFKRDMFNVAIGIIWQCSLTLIPMYIVIQQGFPLVTSILVLGRTSLILKKNRFDKMCQDELEYNRFMEKHKLN</sequence>
<keyword evidence="3" id="KW-0813">Transport</keyword>
<feature type="transmembrane region" description="Helical" evidence="14">
    <location>
        <begin position="106"/>
        <end position="131"/>
    </location>
</feature>
<evidence type="ECO:0000256" key="6">
    <source>
        <dbReference type="ARBA" id="ARBA00022847"/>
    </source>
</evidence>
<dbReference type="CDD" id="cd11477">
    <property type="entry name" value="SLC5sbd_u1"/>
    <property type="match status" value="1"/>
</dbReference>
<feature type="transmembrane region" description="Helical" evidence="14">
    <location>
        <begin position="64"/>
        <end position="85"/>
    </location>
</feature>
<accession>A0A9D1W7F1</accession>
<comment type="caution">
    <text evidence="15">The sequence shown here is derived from an EMBL/GenBank/DDBJ whole genome shotgun (WGS) entry which is preliminary data.</text>
</comment>
<keyword evidence="9" id="KW-0406">Ion transport</keyword>
<evidence type="ECO:0000256" key="2">
    <source>
        <dbReference type="ARBA" id="ARBA00006434"/>
    </source>
</evidence>
<dbReference type="GO" id="GO:0015193">
    <property type="term" value="F:L-proline transmembrane transporter activity"/>
    <property type="evidence" value="ECO:0007669"/>
    <property type="project" value="TreeGrafter"/>
</dbReference>
<dbReference type="GO" id="GO:0015824">
    <property type="term" value="P:proline transport"/>
    <property type="evidence" value="ECO:0007669"/>
    <property type="project" value="TreeGrafter"/>
</dbReference>
<evidence type="ECO:0000256" key="10">
    <source>
        <dbReference type="ARBA" id="ARBA00023136"/>
    </source>
</evidence>
<feature type="transmembrane region" description="Helical" evidence="14">
    <location>
        <begin position="423"/>
        <end position="441"/>
    </location>
</feature>
<reference evidence="15" key="2">
    <citation type="submission" date="2021-04" db="EMBL/GenBank/DDBJ databases">
        <authorList>
            <person name="Gilroy R."/>
        </authorList>
    </citation>
    <scope>NUCLEOTIDE SEQUENCE</scope>
    <source>
        <strain evidence="15">1719</strain>
    </source>
</reference>
<proteinExistence type="inferred from homology"/>
<feature type="transmembrane region" description="Helical" evidence="14">
    <location>
        <begin position="453"/>
        <end position="471"/>
    </location>
</feature>
<keyword evidence="6" id="KW-0769">Symport</keyword>
<feature type="transmembrane region" description="Helical" evidence="14">
    <location>
        <begin position="251"/>
        <end position="271"/>
    </location>
</feature>
<evidence type="ECO:0000256" key="11">
    <source>
        <dbReference type="ARBA" id="ARBA00023201"/>
    </source>
</evidence>
<reference evidence="15" key="1">
    <citation type="journal article" date="2021" name="PeerJ">
        <title>Extensive microbial diversity within the chicken gut microbiome revealed by metagenomics and culture.</title>
        <authorList>
            <person name="Gilroy R."/>
            <person name="Ravi A."/>
            <person name="Getino M."/>
            <person name="Pursley I."/>
            <person name="Horton D.L."/>
            <person name="Alikhan N.F."/>
            <person name="Baker D."/>
            <person name="Gharbi K."/>
            <person name="Hall N."/>
            <person name="Watson M."/>
            <person name="Adriaenssens E.M."/>
            <person name="Foster-Nyarko E."/>
            <person name="Jarju S."/>
            <person name="Secka A."/>
            <person name="Antonio M."/>
            <person name="Oren A."/>
            <person name="Chaudhuri R.R."/>
            <person name="La Ragione R."/>
            <person name="Hildebrand F."/>
            <person name="Pallen M.J."/>
        </authorList>
    </citation>
    <scope>NUCLEOTIDE SEQUENCE</scope>
    <source>
        <strain evidence="15">1719</strain>
    </source>
</reference>
<feature type="transmembrane region" description="Helical" evidence="14">
    <location>
        <begin position="292"/>
        <end position="321"/>
    </location>
</feature>
<dbReference type="GO" id="GO:0005298">
    <property type="term" value="F:proline:sodium symporter activity"/>
    <property type="evidence" value="ECO:0007669"/>
    <property type="project" value="TreeGrafter"/>
</dbReference>
<dbReference type="InterPro" id="IPR038377">
    <property type="entry name" value="Na/Glc_symporter_sf"/>
</dbReference>
<evidence type="ECO:0000256" key="3">
    <source>
        <dbReference type="ARBA" id="ARBA00022448"/>
    </source>
</evidence>
<dbReference type="AlphaFoldDB" id="A0A9D1W7F1"/>